<dbReference type="Proteomes" id="UP000284366">
    <property type="component" value="Unassembled WGS sequence"/>
</dbReference>
<dbReference type="GO" id="GO:0003700">
    <property type="term" value="F:DNA-binding transcription factor activity"/>
    <property type="evidence" value="ECO:0007669"/>
    <property type="project" value="InterPro"/>
</dbReference>
<comment type="caution">
    <text evidence="4">The sequence shown here is derived from an EMBL/GenBank/DDBJ whole genome shotgun (WGS) entry which is preliminary data.</text>
</comment>
<evidence type="ECO:0000256" key="1">
    <source>
        <dbReference type="ARBA" id="ARBA00023015"/>
    </source>
</evidence>
<dbReference type="GO" id="GO:0043565">
    <property type="term" value="F:sequence-specific DNA binding"/>
    <property type="evidence" value="ECO:0007669"/>
    <property type="project" value="InterPro"/>
</dbReference>
<dbReference type="InterPro" id="IPR009057">
    <property type="entry name" value="Homeodomain-like_sf"/>
</dbReference>
<dbReference type="AlphaFoldDB" id="A0A412Y6K8"/>
<dbReference type="InterPro" id="IPR018060">
    <property type="entry name" value="HTH_AraC"/>
</dbReference>
<reference evidence="4 5" key="1">
    <citation type="submission" date="2018-08" db="EMBL/GenBank/DDBJ databases">
        <title>A genome reference for cultivated species of the human gut microbiota.</title>
        <authorList>
            <person name="Zou Y."/>
            <person name="Xue W."/>
            <person name="Luo G."/>
        </authorList>
    </citation>
    <scope>NUCLEOTIDE SEQUENCE [LARGE SCALE GENOMIC DNA]</scope>
    <source>
        <strain evidence="4 5">AF14-27</strain>
    </source>
</reference>
<protein>
    <submittedName>
        <fullName evidence="4">AraC family transcriptional regulator</fullName>
    </submittedName>
</protein>
<dbReference type="SMART" id="SM00342">
    <property type="entry name" value="HTH_ARAC"/>
    <property type="match status" value="1"/>
</dbReference>
<dbReference type="Pfam" id="PF12833">
    <property type="entry name" value="HTH_18"/>
    <property type="match status" value="1"/>
</dbReference>
<keyword evidence="2" id="KW-0804">Transcription</keyword>
<gene>
    <name evidence="4" type="ORF">DWW09_10865</name>
</gene>
<dbReference type="RefSeq" id="WP_118047033.1">
    <property type="nucleotide sequence ID" value="NZ_CAUCJN010000002.1"/>
</dbReference>
<evidence type="ECO:0000313" key="5">
    <source>
        <dbReference type="Proteomes" id="UP000284366"/>
    </source>
</evidence>
<proteinExistence type="predicted"/>
<evidence type="ECO:0000313" key="4">
    <source>
        <dbReference type="EMBL" id="RGV53033.1"/>
    </source>
</evidence>
<keyword evidence="1" id="KW-0805">Transcription regulation</keyword>
<name>A0A412Y6K8_9BACE</name>
<accession>A0A412Y6K8</accession>
<evidence type="ECO:0000256" key="2">
    <source>
        <dbReference type="ARBA" id="ARBA00023163"/>
    </source>
</evidence>
<sequence>MNSLKNIQIIEDNTEFSTDDLANQLCMNRSNLYLKMNSIAEISYMTGFSSPSYLSDSLKRYMGMLPSEYIKEHRNNR</sequence>
<dbReference type="PROSITE" id="PS01124">
    <property type="entry name" value="HTH_ARAC_FAMILY_2"/>
    <property type="match status" value="1"/>
</dbReference>
<evidence type="ECO:0000259" key="3">
    <source>
        <dbReference type="PROSITE" id="PS01124"/>
    </source>
</evidence>
<feature type="domain" description="HTH araC/xylS-type" evidence="3">
    <location>
        <begin position="27"/>
        <end position="72"/>
    </location>
</feature>
<dbReference type="Gene3D" id="1.10.10.60">
    <property type="entry name" value="Homeodomain-like"/>
    <property type="match status" value="1"/>
</dbReference>
<dbReference type="SUPFAM" id="SSF46689">
    <property type="entry name" value="Homeodomain-like"/>
    <property type="match status" value="1"/>
</dbReference>
<organism evidence="4 5">
    <name type="scientific">Bacteroides clarus</name>
    <dbReference type="NCBI Taxonomy" id="626929"/>
    <lineage>
        <taxon>Bacteria</taxon>
        <taxon>Pseudomonadati</taxon>
        <taxon>Bacteroidota</taxon>
        <taxon>Bacteroidia</taxon>
        <taxon>Bacteroidales</taxon>
        <taxon>Bacteroidaceae</taxon>
        <taxon>Bacteroides</taxon>
    </lineage>
</organism>
<dbReference type="EMBL" id="QRZG01000017">
    <property type="protein sequence ID" value="RGV53033.1"/>
    <property type="molecule type" value="Genomic_DNA"/>
</dbReference>